<reference evidence="1 2" key="1">
    <citation type="submission" date="2018-11" db="EMBL/GenBank/DDBJ databases">
        <authorList>
            <consortium name="Pathogen Informatics"/>
        </authorList>
    </citation>
    <scope>NUCLEOTIDE SEQUENCE [LARGE SCALE GENOMIC DNA]</scope>
</reference>
<accession>A0A183GUR6</accession>
<accession>A0A3P8ETY5</accession>
<reference evidence="3" key="2">
    <citation type="submission" date="2019-09" db="UniProtKB">
        <authorList>
            <consortium name="WormBaseParasite"/>
        </authorList>
    </citation>
    <scope>IDENTIFICATION</scope>
</reference>
<organism evidence="2 3">
    <name type="scientific">Heligmosomoides polygyrus</name>
    <name type="common">Parasitic roundworm</name>
    <dbReference type="NCBI Taxonomy" id="6339"/>
    <lineage>
        <taxon>Eukaryota</taxon>
        <taxon>Metazoa</taxon>
        <taxon>Ecdysozoa</taxon>
        <taxon>Nematoda</taxon>
        <taxon>Chromadorea</taxon>
        <taxon>Rhabditida</taxon>
        <taxon>Rhabditina</taxon>
        <taxon>Rhabditomorpha</taxon>
        <taxon>Strongyloidea</taxon>
        <taxon>Heligmosomidae</taxon>
        <taxon>Heligmosomoides</taxon>
    </lineage>
</organism>
<evidence type="ECO:0000313" key="1">
    <source>
        <dbReference type="EMBL" id="VDP57540.1"/>
    </source>
</evidence>
<name>A0A183GUR6_HELPZ</name>
<dbReference type="AlphaFoldDB" id="A0A183GUR6"/>
<evidence type="ECO:0000313" key="3">
    <source>
        <dbReference type="WBParaSite" id="HPBE_0002643601-mRNA-1"/>
    </source>
</evidence>
<keyword evidence="2" id="KW-1185">Reference proteome</keyword>
<gene>
    <name evidence="1" type="ORF">HPBE_LOCUS26435</name>
</gene>
<protein>
    <submittedName>
        <fullName evidence="3">TPR_REGION domain-containing protein</fullName>
    </submittedName>
</protein>
<evidence type="ECO:0000313" key="2">
    <source>
        <dbReference type="Proteomes" id="UP000050761"/>
    </source>
</evidence>
<dbReference type="EMBL" id="UZAH01039970">
    <property type="protein sequence ID" value="VDP57540.1"/>
    <property type="molecule type" value="Genomic_DNA"/>
</dbReference>
<dbReference type="Proteomes" id="UP000050761">
    <property type="component" value="Unassembled WGS sequence"/>
</dbReference>
<proteinExistence type="predicted"/>
<sequence length="70" mass="7681">MAFRVPISPDASTLKLKTFGLVAISHPRSALHRLTDFAALVALQMVVRDASNYKSALTWLIEAVELGKSR</sequence>
<dbReference type="WBParaSite" id="HPBE_0002643601-mRNA-1">
    <property type="protein sequence ID" value="HPBE_0002643601-mRNA-1"/>
    <property type="gene ID" value="HPBE_0002643601"/>
</dbReference>